<dbReference type="Gene3D" id="1.10.533.10">
    <property type="entry name" value="Death Domain, Fas"/>
    <property type="match status" value="3"/>
</dbReference>
<feature type="compositionally biased region" description="Polar residues" evidence="1">
    <location>
        <begin position="500"/>
        <end position="528"/>
    </location>
</feature>
<gene>
    <name evidence="2" type="ORF">PLOB_00047920</name>
</gene>
<feature type="region of interest" description="Disordered" evidence="1">
    <location>
        <begin position="365"/>
        <end position="461"/>
    </location>
</feature>
<feature type="compositionally biased region" description="Polar residues" evidence="1">
    <location>
        <begin position="330"/>
        <end position="353"/>
    </location>
</feature>
<feature type="region of interest" description="Disordered" evidence="1">
    <location>
        <begin position="498"/>
        <end position="533"/>
    </location>
</feature>
<name>A0ABN8N5B6_9CNID</name>
<comment type="caution">
    <text evidence="2">The sequence shown here is derived from an EMBL/GenBank/DDBJ whole genome shotgun (WGS) entry which is preliminary data.</text>
</comment>
<accession>A0ABN8N5B6</accession>
<reference evidence="2 3" key="1">
    <citation type="submission" date="2022-05" db="EMBL/GenBank/DDBJ databases">
        <authorList>
            <consortium name="Genoscope - CEA"/>
            <person name="William W."/>
        </authorList>
    </citation>
    <scope>NUCLEOTIDE SEQUENCE [LARGE SCALE GENOMIC DNA]</scope>
</reference>
<evidence type="ECO:0000313" key="2">
    <source>
        <dbReference type="EMBL" id="CAH3041786.1"/>
    </source>
</evidence>
<sequence length="860" mass="95381">MGQGVGKPTDIAALSALSVVRIRKKLPPDEVNTVGGGCIVKWVLGGSESSLKQSTNSSVFLLTTTQVITKNDLIASDGSISVELFNGDRIASFNLGVKCATDLLEPLPGRLLRGTGEALKEVSFIMIPIEKFDDRSWFLSKFQGNIFEKRSLTCSPPSNEALQSYISKREVFCCVTCDDRTKNNRRFDTEIYCLEFDEVLNSEEFVLTSRSSQECTEERRLKQDFYRGENPKGGLLIGIDGNIFGMLAISTASNKIFPLFLPTLDPDNNGTTVGKDVCNIAGPTKTSIEAGGGPLKAIPDEHDERISEEARNKMMSNNQDVPREGENLGNCRTSEVQGSGNPVRNPQELTNSSSGLDLVQADHENENLNPDFSPLPPEVDPSHDGNDQDDIEPDCPPSLLPENADQAVSPEDYSPPPPAHHEPLPEDSDCSSNLDGDVDEQEQPLLESSGSPKPIPETEPPKQINEVLSDICSGDESGDDLVSSTELERLRGLRGYNVPRSLSESDNPSRSDGVQGSGPLTRQNTTPGNLERVFPGSLVKDKIVRGKASVMDAVCLHLDRPNCPGRRDDHVTPGWEQLADEFQVPEKIKSKCQNFREGNLSPSEAMFEHLASTSHVDLTIGNTKEHLKNIRRNDIVDDISEIVDNNSNLSDDTTLASLWDEHPEIQWTVCLRLDNQRSLKNWMDLGKELGLSKKTLQKFKDPSGHSPSQIIIEKIKSSNPSLPITRIRQVLLELNLVAAARKLDPLIDRDIKALLKDQNVLEDVTSQLDEQESYWRGFALRLYNFSDVVLNSLRPVPFSSPTETVMNYIVQENNRLPMQSFLMTLKKMERNDLIEALKEFFEPQDIDDILQATVRSEFQC</sequence>
<dbReference type="InterPro" id="IPR011029">
    <property type="entry name" value="DEATH-like_dom_sf"/>
</dbReference>
<evidence type="ECO:0000256" key="1">
    <source>
        <dbReference type="SAM" id="MobiDB-lite"/>
    </source>
</evidence>
<evidence type="ECO:0000313" key="3">
    <source>
        <dbReference type="Proteomes" id="UP001159405"/>
    </source>
</evidence>
<keyword evidence="3" id="KW-1185">Reference proteome</keyword>
<protein>
    <recommendedName>
        <fullName evidence="4">Death domain-containing protein</fullName>
    </recommendedName>
</protein>
<proteinExistence type="predicted"/>
<evidence type="ECO:0008006" key="4">
    <source>
        <dbReference type="Google" id="ProtNLM"/>
    </source>
</evidence>
<organism evidence="2 3">
    <name type="scientific">Porites lobata</name>
    <dbReference type="NCBI Taxonomy" id="104759"/>
    <lineage>
        <taxon>Eukaryota</taxon>
        <taxon>Metazoa</taxon>
        <taxon>Cnidaria</taxon>
        <taxon>Anthozoa</taxon>
        <taxon>Hexacorallia</taxon>
        <taxon>Scleractinia</taxon>
        <taxon>Fungiina</taxon>
        <taxon>Poritidae</taxon>
        <taxon>Porites</taxon>
    </lineage>
</organism>
<dbReference type="SUPFAM" id="SSF47986">
    <property type="entry name" value="DEATH domain"/>
    <property type="match status" value="2"/>
</dbReference>
<dbReference type="EMBL" id="CALNXK010000009">
    <property type="protein sequence ID" value="CAH3041786.1"/>
    <property type="molecule type" value="Genomic_DNA"/>
</dbReference>
<feature type="region of interest" description="Disordered" evidence="1">
    <location>
        <begin position="312"/>
        <end position="353"/>
    </location>
</feature>
<dbReference type="Proteomes" id="UP001159405">
    <property type="component" value="Unassembled WGS sequence"/>
</dbReference>